<evidence type="ECO:0000313" key="2">
    <source>
        <dbReference type="Proteomes" id="UP001281147"/>
    </source>
</evidence>
<comment type="caution">
    <text evidence="1">The sequence shown here is derived from an EMBL/GenBank/DDBJ whole genome shotgun (WGS) entry which is preliminary data.</text>
</comment>
<organism evidence="1 2">
    <name type="scientific">Vermiconidia calcicola</name>
    <dbReference type="NCBI Taxonomy" id="1690605"/>
    <lineage>
        <taxon>Eukaryota</taxon>
        <taxon>Fungi</taxon>
        <taxon>Dikarya</taxon>
        <taxon>Ascomycota</taxon>
        <taxon>Pezizomycotina</taxon>
        <taxon>Dothideomycetes</taxon>
        <taxon>Dothideomycetidae</taxon>
        <taxon>Mycosphaerellales</taxon>
        <taxon>Extremaceae</taxon>
        <taxon>Vermiconidia</taxon>
    </lineage>
</organism>
<name>A0ACC3NCD4_9PEZI</name>
<proteinExistence type="predicted"/>
<keyword evidence="2" id="KW-1185">Reference proteome</keyword>
<dbReference type="EMBL" id="JAUTXU010000066">
    <property type="protein sequence ID" value="KAK3712908.1"/>
    <property type="molecule type" value="Genomic_DNA"/>
</dbReference>
<dbReference type="Proteomes" id="UP001281147">
    <property type="component" value="Unassembled WGS sequence"/>
</dbReference>
<reference evidence="1" key="1">
    <citation type="submission" date="2023-07" db="EMBL/GenBank/DDBJ databases">
        <title>Black Yeasts Isolated from many extreme environments.</title>
        <authorList>
            <person name="Coleine C."/>
            <person name="Stajich J.E."/>
            <person name="Selbmann L."/>
        </authorList>
    </citation>
    <scope>NUCLEOTIDE SEQUENCE</scope>
    <source>
        <strain evidence="1">CCFEE 5714</strain>
    </source>
</reference>
<protein>
    <submittedName>
        <fullName evidence="1">Uncharacterized protein</fullName>
    </submittedName>
</protein>
<sequence>MWRIFSQTTRTLPSSITSSNANQPTQNRSIRNRRPSNSDKERPGKVDTIPIPEYKSTDSMKGTDFIQRLQSLNPAQELNRKAVDDALTDAIINVIGSKRFSRAKNRRPQRRTSEGDTDYFEVERLKRKVAESWEAEKQARATAVAEEARKRD</sequence>
<gene>
    <name evidence="1" type="ORF">LTR37_008793</name>
</gene>
<accession>A0ACC3NCD4</accession>
<evidence type="ECO:0000313" key="1">
    <source>
        <dbReference type="EMBL" id="KAK3712908.1"/>
    </source>
</evidence>